<dbReference type="Proteomes" id="UP001597546">
    <property type="component" value="Unassembled WGS sequence"/>
</dbReference>
<evidence type="ECO:0000313" key="3">
    <source>
        <dbReference type="Proteomes" id="UP001597546"/>
    </source>
</evidence>
<evidence type="ECO:0000256" key="1">
    <source>
        <dbReference type="SAM" id="MobiDB-lite"/>
    </source>
</evidence>
<reference evidence="3" key="1">
    <citation type="journal article" date="2019" name="Int. J. Syst. Evol. Microbiol.">
        <title>The Global Catalogue of Microorganisms (GCM) 10K type strain sequencing project: providing services to taxonomists for standard genome sequencing and annotation.</title>
        <authorList>
            <consortium name="The Broad Institute Genomics Platform"/>
            <consortium name="The Broad Institute Genome Sequencing Center for Infectious Disease"/>
            <person name="Wu L."/>
            <person name="Ma J."/>
        </authorList>
    </citation>
    <scope>NUCLEOTIDE SEQUENCE [LARGE SCALE GENOMIC DNA]</scope>
    <source>
        <strain evidence="3">KCTC 42456</strain>
    </source>
</reference>
<dbReference type="EMBL" id="JBHULV010000044">
    <property type="protein sequence ID" value="MFD2732464.1"/>
    <property type="molecule type" value="Genomic_DNA"/>
</dbReference>
<keyword evidence="3" id="KW-1185">Reference proteome</keyword>
<accession>A0ABW5TUD5</accession>
<organism evidence="2 3">
    <name type="scientific">Pedobacter alpinus</name>
    <dbReference type="NCBI Taxonomy" id="1590643"/>
    <lineage>
        <taxon>Bacteria</taxon>
        <taxon>Pseudomonadati</taxon>
        <taxon>Bacteroidota</taxon>
        <taxon>Sphingobacteriia</taxon>
        <taxon>Sphingobacteriales</taxon>
        <taxon>Sphingobacteriaceae</taxon>
        <taxon>Pedobacter</taxon>
    </lineage>
</organism>
<evidence type="ECO:0000313" key="2">
    <source>
        <dbReference type="EMBL" id="MFD2732464.1"/>
    </source>
</evidence>
<protein>
    <submittedName>
        <fullName evidence="2">Uncharacterized protein</fullName>
    </submittedName>
</protein>
<dbReference type="RefSeq" id="WP_379040245.1">
    <property type="nucleotide sequence ID" value="NZ_JBHSKW010000001.1"/>
</dbReference>
<sequence length="67" mass="7388">MEKSPAEKMNDFKDELEAKNPIKKQDLNLDDATGIVPEKKSSYSQSPSDKGRTNKGPIGIDRDPGQV</sequence>
<comment type="caution">
    <text evidence="2">The sequence shown here is derived from an EMBL/GenBank/DDBJ whole genome shotgun (WGS) entry which is preliminary data.</text>
</comment>
<name>A0ABW5TUD5_9SPHI</name>
<feature type="compositionally biased region" description="Basic and acidic residues" evidence="1">
    <location>
        <begin position="1"/>
        <end position="27"/>
    </location>
</feature>
<feature type="region of interest" description="Disordered" evidence="1">
    <location>
        <begin position="1"/>
        <end position="67"/>
    </location>
</feature>
<gene>
    <name evidence="2" type="ORF">ACFSSE_12205</name>
</gene>
<proteinExistence type="predicted"/>